<evidence type="ECO:0000313" key="2">
    <source>
        <dbReference type="Proteomes" id="UP000740557"/>
    </source>
</evidence>
<organism evidence="1 2">
    <name type="scientific">candidate division WWE3 bacterium</name>
    <dbReference type="NCBI Taxonomy" id="2053526"/>
    <lineage>
        <taxon>Bacteria</taxon>
        <taxon>Katanobacteria</taxon>
    </lineage>
</organism>
<sequence>MYKKIDIPALLAVLALFILTGATVYLNYAQQKAVDRSKLPEKVELSKGFQKWITNLKNKGFEIEADEFRLKEENEIYNTTRMSVFSVDDNGIEEAFEAKLAEYKNIENQKFIEFSPSDRQFLDYRPEIRGERNEANRENEDKHLYNPNDVQFYGLRDDKVIEAKILSCKLEANCYFDRAYFIDNHVFVISEVSRPFERGQVLEPCTQNEPCIYTFKEHVIDLINNQDLIYESKPFEIVLSDKIEGF</sequence>
<evidence type="ECO:0000313" key="1">
    <source>
        <dbReference type="EMBL" id="MCA9308173.1"/>
    </source>
</evidence>
<accession>A0A955ECR9</accession>
<name>A0A955ECR9_UNCKA</name>
<dbReference type="AlphaFoldDB" id="A0A955ECR9"/>
<dbReference type="EMBL" id="JAGQNX010000043">
    <property type="protein sequence ID" value="MCA9308173.1"/>
    <property type="molecule type" value="Genomic_DNA"/>
</dbReference>
<proteinExistence type="predicted"/>
<protein>
    <submittedName>
        <fullName evidence="1">Uncharacterized protein</fullName>
    </submittedName>
</protein>
<gene>
    <name evidence="1" type="ORF">KC980_01555</name>
</gene>
<reference evidence="1" key="1">
    <citation type="submission" date="2020-04" db="EMBL/GenBank/DDBJ databases">
        <authorList>
            <person name="Zhang T."/>
        </authorList>
    </citation>
    <scope>NUCLEOTIDE SEQUENCE</scope>
    <source>
        <strain evidence="1">HKST-UBA79</strain>
    </source>
</reference>
<comment type="caution">
    <text evidence="1">The sequence shown here is derived from an EMBL/GenBank/DDBJ whole genome shotgun (WGS) entry which is preliminary data.</text>
</comment>
<reference evidence="1" key="2">
    <citation type="journal article" date="2021" name="Microbiome">
        <title>Successional dynamics and alternative stable states in a saline activated sludge microbial community over 9 years.</title>
        <authorList>
            <person name="Wang Y."/>
            <person name="Ye J."/>
            <person name="Ju F."/>
            <person name="Liu L."/>
            <person name="Boyd J.A."/>
            <person name="Deng Y."/>
            <person name="Parks D.H."/>
            <person name="Jiang X."/>
            <person name="Yin X."/>
            <person name="Woodcroft B.J."/>
            <person name="Tyson G.W."/>
            <person name="Hugenholtz P."/>
            <person name="Polz M.F."/>
            <person name="Zhang T."/>
        </authorList>
    </citation>
    <scope>NUCLEOTIDE SEQUENCE</scope>
    <source>
        <strain evidence="1">HKST-UBA79</strain>
    </source>
</reference>
<dbReference type="Proteomes" id="UP000740557">
    <property type="component" value="Unassembled WGS sequence"/>
</dbReference>